<dbReference type="InterPro" id="IPR005308">
    <property type="entry name" value="OKR_de-COase_N"/>
</dbReference>
<feature type="domain" description="Orn/Lys/Arg decarboxylases family 1 pyridoxal-P attachment site" evidence="5">
    <location>
        <begin position="406"/>
        <end position="420"/>
    </location>
</feature>
<dbReference type="GO" id="GO:0008792">
    <property type="term" value="F:arginine decarboxylase activity"/>
    <property type="evidence" value="ECO:0007669"/>
    <property type="project" value="UniProtKB-EC"/>
</dbReference>
<name>A0A0W8EKF0_9ZZZZ</name>
<accession>A0A0W8EKF0</accession>
<evidence type="ECO:0000256" key="1">
    <source>
        <dbReference type="ARBA" id="ARBA00010671"/>
    </source>
</evidence>
<evidence type="ECO:0000313" key="6">
    <source>
        <dbReference type="EMBL" id="KUG09223.1"/>
    </source>
</evidence>
<reference evidence="6" key="1">
    <citation type="journal article" date="2015" name="Proc. Natl. Acad. Sci. U.S.A.">
        <title>Networks of energetic and metabolic interactions define dynamics in microbial communities.</title>
        <authorList>
            <person name="Embree M."/>
            <person name="Liu J.K."/>
            <person name="Al-Bassam M.M."/>
            <person name="Zengler K."/>
        </authorList>
    </citation>
    <scope>NUCLEOTIDE SEQUENCE</scope>
</reference>
<proteinExistence type="inferred from homology"/>
<dbReference type="EMBL" id="LNQE01001755">
    <property type="protein sequence ID" value="KUG09223.1"/>
    <property type="molecule type" value="Genomic_DNA"/>
</dbReference>
<keyword evidence="4 6" id="KW-0456">Lyase</keyword>
<dbReference type="PIRSF" id="PIRSF009393">
    <property type="entry name" value="Orn_decarb"/>
    <property type="match status" value="1"/>
</dbReference>
<evidence type="ECO:0000256" key="2">
    <source>
        <dbReference type="ARBA" id="ARBA00022793"/>
    </source>
</evidence>
<dbReference type="CDD" id="cd00615">
    <property type="entry name" value="Orn_deC_like"/>
    <property type="match status" value="1"/>
</dbReference>
<dbReference type="InterPro" id="IPR015421">
    <property type="entry name" value="PyrdxlP-dep_Trfase_major"/>
</dbReference>
<keyword evidence="2" id="KW-0210">Decarboxylase</keyword>
<dbReference type="PANTHER" id="PTHR45229">
    <property type="entry name" value="CONSTITUTIVE ORNITHINE DECARBOXYLASE"/>
    <property type="match status" value="1"/>
</dbReference>
<dbReference type="Gene3D" id="3.90.100.10">
    <property type="entry name" value="Orn/Lys/Arg decarboxylase, C-terminal domain"/>
    <property type="match status" value="1"/>
</dbReference>
<dbReference type="GO" id="GO:0030170">
    <property type="term" value="F:pyridoxal phosphate binding"/>
    <property type="evidence" value="ECO:0007669"/>
    <property type="project" value="TreeGrafter"/>
</dbReference>
<comment type="caution">
    <text evidence="6">The sequence shown here is derived from an EMBL/GenBank/DDBJ whole genome shotgun (WGS) entry which is preliminary data.</text>
</comment>
<dbReference type="Pfam" id="PF03709">
    <property type="entry name" value="OKR_DC_1_N"/>
    <property type="match status" value="1"/>
</dbReference>
<dbReference type="Pfam" id="PF03711">
    <property type="entry name" value="OKR_DC_1_C"/>
    <property type="match status" value="1"/>
</dbReference>
<dbReference type="PANTHER" id="PTHR45229:SF3">
    <property type="entry name" value="BIODEGRADATIVE ARGININE DECARBOXYLASE"/>
    <property type="match status" value="1"/>
</dbReference>
<comment type="similarity">
    <text evidence="1">Belongs to the Orn/Lys/Arg decarboxylase class-I family.</text>
</comment>
<keyword evidence="3" id="KW-0663">Pyridoxal phosphate</keyword>
<dbReference type="EC" id="4.1.1.19" evidence="6"/>
<dbReference type="GO" id="GO:0006527">
    <property type="term" value="P:L-arginine catabolic process"/>
    <property type="evidence" value="ECO:0007669"/>
    <property type="project" value="TreeGrafter"/>
</dbReference>
<evidence type="ECO:0000256" key="4">
    <source>
        <dbReference type="ARBA" id="ARBA00023239"/>
    </source>
</evidence>
<dbReference type="InterPro" id="IPR000310">
    <property type="entry name" value="Orn/Lys/Arg_deCO2ase_major_dom"/>
</dbReference>
<protein>
    <submittedName>
        <fullName evidence="6">Arginine decarboxylase / ornithine decarboxylase</fullName>
        <ecNumber evidence="6">4.1.1.17</ecNumber>
        <ecNumber evidence="6">4.1.1.19</ecNumber>
    </submittedName>
</protein>
<sequence>MTGKKTYHVPEEGSMNPEEKLTVVIIDDTIHTDTPHGRTIGRIVKGLADFDLAVVTIASLEDARSAYANLPEADCILVNWNLGDSGSETHADAKKLIHEIRQRNEDIPIFLMAEPAEETATTLTSLSVDTIREINEYIYIMDDTPEFIAGRITAAANRYKEQLLPPFFGALVRFSRDFEYSWHTPGHAGGTAFRKSPAGRLFTKFFGEQLFRSDLSISVGELGSLLDHSGPLGEAERYAAKVFGADQTYFVTNGTSTANKIVFFGRVSRDDIVLVDRNCHKSAEHALTMTHSVAIFLIPTRNRYGIIGPIPPGEMTQKKITVKISECPLTENLARKKPVHAVITNSTYDGLCYHATDVEDLLGKSVDSIHFDEAWYAYARFNPLYSERFAMRDGAKNPEGPTIFATQSTHKLLAALSQASMIHVRNGRIPIEHSRFNEGFMMHSSTSPLYPIMASLDVSSKMMQGAAGRVLTTESIEEAIRFRRTMARIRREICGRGNQDDWWFEMWQPDTVRDPMTKKKVPFEEVPLETLRDTPSCWVLHPGEKWHGFCGLPDNYCMLDPIKVTVVMPGVKDDGSLEPWGIPAAMVVRFLDTRGIVNEKSGDYIILFLFSMGNTKGKWGTLITELFEFKRHYDEGTPLEEIFPDLTKLYPERYGSMTLKSLADEMHAFKKDHRMCDLLEEAYSGIPEPAVSYADAFRSLVRGEVDHVPVSKAENRIVATGIFPYPPGIPVLAPGERTGERSGPILQYLKSLQDFDRQFPGFEHDTHGVENVRGEYMMYCIREGRK</sequence>
<dbReference type="InterPro" id="IPR008286">
    <property type="entry name" value="Prn/Lys/Arg_de-COase_C"/>
</dbReference>
<dbReference type="SUPFAM" id="SSF55904">
    <property type="entry name" value="Ornithine decarboxylase C-terminal domain"/>
    <property type="match status" value="1"/>
</dbReference>
<dbReference type="Gene3D" id="3.40.50.2300">
    <property type="match status" value="1"/>
</dbReference>
<organism evidence="6">
    <name type="scientific">hydrocarbon metagenome</name>
    <dbReference type="NCBI Taxonomy" id="938273"/>
    <lineage>
        <taxon>unclassified sequences</taxon>
        <taxon>metagenomes</taxon>
        <taxon>ecological metagenomes</taxon>
    </lineage>
</organism>
<dbReference type="PROSITE" id="PS00703">
    <property type="entry name" value="OKR_DC_1"/>
    <property type="match status" value="1"/>
</dbReference>
<dbReference type="GO" id="GO:0004586">
    <property type="term" value="F:ornithine decarboxylase activity"/>
    <property type="evidence" value="ECO:0007669"/>
    <property type="project" value="UniProtKB-EC"/>
</dbReference>
<dbReference type="Pfam" id="PF01276">
    <property type="entry name" value="OKR_DC_1"/>
    <property type="match status" value="1"/>
</dbReference>
<gene>
    <name evidence="6" type="ORF">ASZ90_016651</name>
</gene>
<dbReference type="FunFam" id="3.40.640.10:FF:000008">
    <property type="entry name" value="Lysine decarboxylase, inducible"/>
    <property type="match status" value="1"/>
</dbReference>
<dbReference type="AlphaFoldDB" id="A0A0W8EKF0"/>
<dbReference type="EC" id="4.1.1.17" evidence="6"/>
<dbReference type="SUPFAM" id="SSF53383">
    <property type="entry name" value="PLP-dependent transferases"/>
    <property type="match status" value="1"/>
</dbReference>
<dbReference type="InterPro" id="IPR011193">
    <property type="entry name" value="Orn/lys/arg_de-COase"/>
</dbReference>
<dbReference type="InterPro" id="IPR036633">
    <property type="entry name" value="Prn/Lys/Arg_de-COase_C_sf"/>
</dbReference>
<dbReference type="InterPro" id="IPR015422">
    <property type="entry name" value="PyrdxlP-dep_Trfase_small"/>
</dbReference>
<dbReference type="Gene3D" id="3.90.1150.10">
    <property type="entry name" value="Aspartate Aminotransferase, domain 1"/>
    <property type="match status" value="1"/>
</dbReference>
<dbReference type="GO" id="GO:0005829">
    <property type="term" value="C:cytosol"/>
    <property type="evidence" value="ECO:0007669"/>
    <property type="project" value="TreeGrafter"/>
</dbReference>
<evidence type="ECO:0000259" key="5">
    <source>
        <dbReference type="PROSITE" id="PS00703"/>
    </source>
</evidence>
<dbReference type="InterPro" id="IPR015424">
    <property type="entry name" value="PyrdxlP-dep_Trfase"/>
</dbReference>
<evidence type="ECO:0000256" key="3">
    <source>
        <dbReference type="ARBA" id="ARBA00022898"/>
    </source>
</evidence>
<dbReference type="Gene3D" id="3.40.640.10">
    <property type="entry name" value="Type I PLP-dependent aspartate aminotransferase-like (Major domain)"/>
    <property type="match status" value="1"/>
</dbReference>